<evidence type="ECO:0000256" key="2">
    <source>
        <dbReference type="ARBA" id="ARBA00023125"/>
    </source>
</evidence>
<dbReference type="InterPro" id="IPR032687">
    <property type="entry name" value="AraC-type_N"/>
</dbReference>
<dbReference type="PANTHER" id="PTHR47894">
    <property type="entry name" value="HTH-TYPE TRANSCRIPTIONAL REGULATOR GADX"/>
    <property type="match status" value="1"/>
</dbReference>
<evidence type="ECO:0000256" key="3">
    <source>
        <dbReference type="ARBA" id="ARBA00023163"/>
    </source>
</evidence>
<keyword evidence="1" id="KW-0805">Transcription regulation</keyword>
<evidence type="ECO:0000313" key="6">
    <source>
        <dbReference type="Proteomes" id="UP001595629"/>
    </source>
</evidence>
<dbReference type="SUPFAM" id="SSF46689">
    <property type="entry name" value="Homeodomain-like"/>
    <property type="match status" value="1"/>
</dbReference>
<dbReference type="RefSeq" id="WP_386733784.1">
    <property type="nucleotide sequence ID" value="NZ_JBHRXI010000001.1"/>
</dbReference>
<sequence length="356" mass="39758">MQGSNASFGRFRNLGALPDLLGQALGQKGLDQVFRTRNVSPEQARKLDGVLLMRDLFALFHHASIATGIRSIGLEAARSRTIHDLGLYGRHISQAPILIDALHRSNSALRYHSSGNILTVHVDKNELSIRYRSTLENLNGWRHMGDFSLYMFRSLAACYLGDAFSPLRIETSCEDPAALQDLEEYFDAPAIGGHDWHSIVLPRDVSHAPLLSPPKPDEIVQLDDLNRLGRTLPDSFEKVVEAIIDLRLNDGASDIEGVAQTLGLGPRSLQRRITEHGLTYRQLLQRRRMHRASNLLANPSLTIQQIGHKAGYADTAQFTRAFKDSVGITPSDFREMYRRLSPPEESRPDSRLLVGI</sequence>
<evidence type="ECO:0000313" key="5">
    <source>
        <dbReference type="EMBL" id="MFC3612609.1"/>
    </source>
</evidence>
<dbReference type="Pfam" id="PF12625">
    <property type="entry name" value="Arabinose_bd"/>
    <property type="match status" value="1"/>
</dbReference>
<dbReference type="SMART" id="SM00342">
    <property type="entry name" value="HTH_ARAC"/>
    <property type="match status" value="1"/>
</dbReference>
<dbReference type="EMBL" id="JBHRXI010000001">
    <property type="protein sequence ID" value="MFC3612609.1"/>
    <property type="molecule type" value="Genomic_DNA"/>
</dbReference>
<feature type="domain" description="HTH araC/xylS-type" evidence="4">
    <location>
        <begin position="238"/>
        <end position="336"/>
    </location>
</feature>
<dbReference type="Pfam" id="PF12833">
    <property type="entry name" value="HTH_18"/>
    <property type="match status" value="1"/>
</dbReference>
<gene>
    <name evidence="5" type="ORF">ACFORG_02460</name>
</gene>
<name>A0ABV7TD59_9RHOB</name>
<keyword evidence="3" id="KW-0804">Transcription</keyword>
<dbReference type="InterPro" id="IPR018062">
    <property type="entry name" value="HTH_AraC-typ_CS"/>
</dbReference>
<dbReference type="InterPro" id="IPR020449">
    <property type="entry name" value="Tscrpt_reg_AraC-type_HTH"/>
</dbReference>
<keyword evidence="6" id="KW-1185">Reference proteome</keyword>
<proteinExistence type="predicted"/>
<accession>A0ABV7TD59</accession>
<dbReference type="PROSITE" id="PS00041">
    <property type="entry name" value="HTH_ARAC_FAMILY_1"/>
    <property type="match status" value="1"/>
</dbReference>
<dbReference type="Proteomes" id="UP001595629">
    <property type="component" value="Unassembled WGS sequence"/>
</dbReference>
<dbReference type="Gene3D" id="1.10.10.60">
    <property type="entry name" value="Homeodomain-like"/>
    <property type="match status" value="1"/>
</dbReference>
<dbReference type="PANTHER" id="PTHR47894:SF4">
    <property type="entry name" value="HTH-TYPE TRANSCRIPTIONAL REGULATOR GADX"/>
    <property type="match status" value="1"/>
</dbReference>
<dbReference type="PROSITE" id="PS01124">
    <property type="entry name" value="HTH_ARAC_FAMILY_2"/>
    <property type="match status" value="1"/>
</dbReference>
<keyword evidence="2" id="KW-0238">DNA-binding</keyword>
<dbReference type="InterPro" id="IPR018060">
    <property type="entry name" value="HTH_AraC"/>
</dbReference>
<evidence type="ECO:0000259" key="4">
    <source>
        <dbReference type="PROSITE" id="PS01124"/>
    </source>
</evidence>
<protein>
    <submittedName>
        <fullName evidence="5">Helix-turn-helix domain-containing protein</fullName>
    </submittedName>
</protein>
<dbReference type="PRINTS" id="PR00032">
    <property type="entry name" value="HTHARAC"/>
</dbReference>
<organism evidence="5 6">
    <name type="scientific">Lutimaribacter marinistellae</name>
    <dbReference type="NCBI Taxonomy" id="1820329"/>
    <lineage>
        <taxon>Bacteria</taxon>
        <taxon>Pseudomonadati</taxon>
        <taxon>Pseudomonadota</taxon>
        <taxon>Alphaproteobacteria</taxon>
        <taxon>Rhodobacterales</taxon>
        <taxon>Roseobacteraceae</taxon>
        <taxon>Lutimaribacter</taxon>
    </lineage>
</organism>
<dbReference type="InterPro" id="IPR009057">
    <property type="entry name" value="Homeodomain-like_sf"/>
</dbReference>
<comment type="caution">
    <text evidence="5">The sequence shown here is derived from an EMBL/GenBank/DDBJ whole genome shotgun (WGS) entry which is preliminary data.</text>
</comment>
<reference evidence="6" key="1">
    <citation type="journal article" date="2019" name="Int. J. Syst. Evol. Microbiol.">
        <title>The Global Catalogue of Microorganisms (GCM) 10K type strain sequencing project: providing services to taxonomists for standard genome sequencing and annotation.</title>
        <authorList>
            <consortium name="The Broad Institute Genomics Platform"/>
            <consortium name="The Broad Institute Genome Sequencing Center for Infectious Disease"/>
            <person name="Wu L."/>
            <person name="Ma J."/>
        </authorList>
    </citation>
    <scope>NUCLEOTIDE SEQUENCE [LARGE SCALE GENOMIC DNA]</scope>
    <source>
        <strain evidence="6">KCTC 42911</strain>
    </source>
</reference>
<evidence type="ECO:0000256" key="1">
    <source>
        <dbReference type="ARBA" id="ARBA00023015"/>
    </source>
</evidence>